<reference evidence="2" key="1">
    <citation type="submission" date="2023-03" db="EMBL/GenBank/DDBJ databases">
        <title>Andean soil-derived lignocellulolytic bacterial consortium as a source of novel taxa and putative plastic-active enzymes.</title>
        <authorList>
            <person name="Diaz-Garcia L."/>
            <person name="Chuvochina M."/>
            <person name="Feuerriegel G."/>
            <person name="Bunk B."/>
            <person name="Sproer C."/>
            <person name="Streit W.R."/>
            <person name="Rodriguez L.M."/>
            <person name="Overmann J."/>
            <person name="Jimenez D.J."/>
        </authorList>
    </citation>
    <scope>NUCLEOTIDE SEQUENCE</scope>
    <source>
        <strain evidence="2">MAG 2441</strain>
    </source>
</reference>
<feature type="transmembrane region" description="Helical" evidence="1">
    <location>
        <begin position="130"/>
        <end position="149"/>
    </location>
</feature>
<dbReference type="AlphaFoldDB" id="A0AA95EYV5"/>
<keyword evidence="1" id="KW-1133">Transmembrane helix</keyword>
<feature type="transmembrane region" description="Helical" evidence="1">
    <location>
        <begin position="105"/>
        <end position="124"/>
    </location>
</feature>
<protein>
    <submittedName>
        <fullName evidence="2">Uncharacterized protein</fullName>
    </submittedName>
</protein>
<feature type="transmembrane region" description="Helical" evidence="1">
    <location>
        <begin position="40"/>
        <end position="60"/>
    </location>
</feature>
<gene>
    <name evidence="2" type="ORF">P0Y55_08320</name>
</gene>
<keyword evidence="3" id="KW-1185">Reference proteome</keyword>
<evidence type="ECO:0000313" key="3">
    <source>
        <dbReference type="Proteomes" id="UP001178662"/>
    </source>
</evidence>
<dbReference type="Proteomes" id="UP001178662">
    <property type="component" value="Chromosome"/>
</dbReference>
<proteinExistence type="predicted"/>
<evidence type="ECO:0000256" key="1">
    <source>
        <dbReference type="SAM" id="Phobius"/>
    </source>
</evidence>
<sequence>MSGHFGFSYVGLIYLLMLFIPNIIWAKSLQIENDKTHENIILLLFERIGQMGCTVSVLMFKDYDNVAFSSRSVWLAMSFLLMIIYELCWIRYFTNKHREGMLYRSYYGIPVPLASLPVMAFLLLGIYGEVIWLIASAIIIGIGHIGIHIQHLKVKK</sequence>
<keyword evidence="1" id="KW-0472">Membrane</keyword>
<organism evidence="2 3">
    <name type="scientific">Candidatus Cohnella colombiensis</name>
    <dbReference type="NCBI Taxonomy" id="3121368"/>
    <lineage>
        <taxon>Bacteria</taxon>
        <taxon>Bacillati</taxon>
        <taxon>Bacillota</taxon>
        <taxon>Bacilli</taxon>
        <taxon>Bacillales</taxon>
        <taxon>Paenibacillaceae</taxon>
        <taxon>Cohnella</taxon>
    </lineage>
</organism>
<keyword evidence="1" id="KW-0812">Transmembrane</keyword>
<feature type="transmembrane region" description="Helical" evidence="1">
    <location>
        <begin position="6"/>
        <end position="28"/>
    </location>
</feature>
<name>A0AA95EYV5_9BACL</name>
<dbReference type="EMBL" id="CP119317">
    <property type="protein sequence ID" value="WEK56040.1"/>
    <property type="molecule type" value="Genomic_DNA"/>
</dbReference>
<evidence type="ECO:0000313" key="2">
    <source>
        <dbReference type="EMBL" id="WEK56040.1"/>
    </source>
</evidence>
<feature type="transmembrane region" description="Helical" evidence="1">
    <location>
        <begin position="72"/>
        <end position="93"/>
    </location>
</feature>
<accession>A0AA95EYV5</accession>